<evidence type="ECO:0000313" key="1">
    <source>
        <dbReference type="EMBL" id="MFD2261356.1"/>
    </source>
</evidence>
<dbReference type="InterPro" id="IPR007459">
    <property type="entry name" value="DNA_pol3_chi"/>
</dbReference>
<dbReference type="GO" id="GO:0003887">
    <property type="term" value="F:DNA-directed DNA polymerase activity"/>
    <property type="evidence" value="ECO:0007669"/>
    <property type="project" value="UniProtKB-EC"/>
</dbReference>
<proteinExistence type="predicted"/>
<dbReference type="Proteomes" id="UP001597295">
    <property type="component" value="Unassembled WGS sequence"/>
</dbReference>
<organism evidence="1 2">
    <name type="scientific">Lacibacterium aquatile</name>
    <dbReference type="NCBI Taxonomy" id="1168082"/>
    <lineage>
        <taxon>Bacteria</taxon>
        <taxon>Pseudomonadati</taxon>
        <taxon>Pseudomonadota</taxon>
        <taxon>Alphaproteobacteria</taxon>
        <taxon>Rhodospirillales</taxon>
        <taxon>Rhodospirillaceae</taxon>
    </lineage>
</organism>
<accession>A0ABW5DLK4</accession>
<protein>
    <submittedName>
        <fullName evidence="1">DNA polymerase III subunit chi</fullName>
        <ecNumber evidence="1">2.7.7.7</ecNumber>
    </submittedName>
</protein>
<dbReference type="Gene3D" id="3.40.50.10110">
    <property type="entry name" value="DNA polymerase III subunit chi"/>
    <property type="match status" value="1"/>
</dbReference>
<comment type="caution">
    <text evidence="1">The sequence shown here is derived from an EMBL/GenBank/DDBJ whole genome shotgun (WGS) entry which is preliminary data.</text>
</comment>
<dbReference type="InterPro" id="IPR036768">
    <property type="entry name" value="PolIII_chi_sf"/>
</dbReference>
<dbReference type="SUPFAM" id="SSF102400">
    <property type="entry name" value="DNA polymerase III chi subunit"/>
    <property type="match status" value="1"/>
</dbReference>
<dbReference type="PANTHER" id="PTHR38767">
    <property type="entry name" value="DNA POLYMERASE III SUBUNIT CHI"/>
    <property type="match status" value="1"/>
</dbReference>
<gene>
    <name evidence="1" type="ORF">ACFSM5_00555</name>
</gene>
<name>A0ABW5DLK4_9PROT</name>
<dbReference type="Pfam" id="PF04364">
    <property type="entry name" value="DNA_pol3_chi"/>
    <property type="match status" value="1"/>
</dbReference>
<dbReference type="NCBIfam" id="NF004347">
    <property type="entry name" value="PRK05728.1-4"/>
    <property type="match status" value="1"/>
</dbReference>
<keyword evidence="2" id="KW-1185">Reference proteome</keyword>
<keyword evidence="1" id="KW-0808">Transferase</keyword>
<evidence type="ECO:0000313" key="2">
    <source>
        <dbReference type="Proteomes" id="UP001597295"/>
    </source>
</evidence>
<dbReference type="RefSeq" id="WP_379874002.1">
    <property type="nucleotide sequence ID" value="NZ_JBHUIP010000001.1"/>
</dbReference>
<dbReference type="PANTHER" id="PTHR38767:SF1">
    <property type="entry name" value="DNA POLYMERASE III SUBUNIT CHI"/>
    <property type="match status" value="1"/>
</dbReference>
<reference evidence="2" key="1">
    <citation type="journal article" date="2019" name="Int. J. Syst. Evol. Microbiol.">
        <title>The Global Catalogue of Microorganisms (GCM) 10K type strain sequencing project: providing services to taxonomists for standard genome sequencing and annotation.</title>
        <authorList>
            <consortium name="The Broad Institute Genomics Platform"/>
            <consortium name="The Broad Institute Genome Sequencing Center for Infectious Disease"/>
            <person name="Wu L."/>
            <person name="Ma J."/>
        </authorList>
    </citation>
    <scope>NUCLEOTIDE SEQUENCE [LARGE SCALE GENOMIC DNA]</scope>
    <source>
        <strain evidence="2">CGMCC 1.19062</strain>
    </source>
</reference>
<dbReference type="EMBL" id="JBHUIP010000001">
    <property type="protein sequence ID" value="MFD2261356.1"/>
    <property type="molecule type" value="Genomic_DNA"/>
</dbReference>
<keyword evidence="1" id="KW-0548">Nucleotidyltransferase</keyword>
<dbReference type="EC" id="2.7.7.7" evidence="1"/>
<sequence length="147" mass="16441">MAEVRFYHLQRSALEVALPKLLERIHGLPARAVLLAGSDARVEFLASKLWEYSPDSFLPHGTPRDGHASRQPIYMTTEPGNPNGAKALVLVDGVDAPLDGFEMIFDIFDGRDDMAVEAARNRYRNAKAAGHMLKYFQQTDKGWEQKA</sequence>